<dbReference type="SMART" id="SM00028">
    <property type="entry name" value="TPR"/>
    <property type="match status" value="4"/>
</dbReference>
<organism evidence="1 2">
    <name type="scientific">Paramuricea clavata</name>
    <name type="common">Red gorgonian</name>
    <name type="synonym">Violescent sea-whip</name>
    <dbReference type="NCBI Taxonomy" id="317549"/>
    <lineage>
        <taxon>Eukaryota</taxon>
        <taxon>Metazoa</taxon>
        <taxon>Cnidaria</taxon>
        <taxon>Anthozoa</taxon>
        <taxon>Octocorallia</taxon>
        <taxon>Malacalcyonacea</taxon>
        <taxon>Plexauridae</taxon>
        <taxon>Paramuricea</taxon>
    </lineage>
</organism>
<dbReference type="Gene3D" id="1.25.40.10">
    <property type="entry name" value="Tetratricopeptide repeat domain"/>
    <property type="match status" value="2"/>
</dbReference>
<comment type="caution">
    <text evidence="1">The sequence shown here is derived from an EMBL/GenBank/DDBJ whole genome shotgun (WGS) entry which is preliminary data.</text>
</comment>
<accession>A0A7D9HDL1</accession>
<dbReference type="InterPro" id="IPR011990">
    <property type="entry name" value="TPR-like_helical_dom_sf"/>
</dbReference>
<dbReference type="OrthoDB" id="7103806at2759"/>
<dbReference type="PANTHER" id="PTHR46575">
    <property type="entry name" value="AMYLOID PROTEIN-BINDING PROTEIN 2"/>
    <property type="match status" value="1"/>
</dbReference>
<dbReference type="AlphaFoldDB" id="A0A7D9HDL1"/>
<keyword evidence="2" id="KW-1185">Reference proteome</keyword>
<proteinExistence type="predicted"/>
<gene>
    <name evidence="1" type="ORF">PACLA_8A039704</name>
</gene>
<dbReference type="GO" id="GO:0006886">
    <property type="term" value="P:intracellular protein transport"/>
    <property type="evidence" value="ECO:0007669"/>
    <property type="project" value="InterPro"/>
</dbReference>
<dbReference type="Proteomes" id="UP001152795">
    <property type="component" value="Unassembled WGS sequence"/>
</dbReference>
<name>A0A7D9HDL1_PARCT</name>
<dbReference type="SUPFAM" id="SSF48452">
    <property type="entry name" value="TPR-like"/>
    <property type="match status" value="2"/>
</dbReference>
<dbReference type="EMBL" id="CACRXK020000188">
    <property type="protein sequence ID" value="CAB3979332.1"/>
    <property type="molecule type" value="Genomic_DNA"/>
</dbReference>
<dbReference type="PROSITE" id="PS50005">
    <property type="entry name" value="TPR"/>
    <property type="match status" value="1"/>
</dbReference>
<dbReference type="InterPro" id="IPR042476">
    <property type="entry name" value="APPBP2"/>
</dbReference>
<dbReference type="GO" id="GO:1990756">
    <property type="term" value="F:ubiquitin-like ligase-substrate adaptor activity"/>
    <property type="evidence" value="ECO:0007669"/>
    <property type="project" value="TreeGrafter"/>
</dbReference>
<protein>
    <submittedName>
        <fullName evidence="1">Amyloid -binding 2</fullName>
    </submittedName>
</protein>
<dbReference type="GO" id="GO:0031462">
    <property type="term" value="C:Cul2-RING ubiquitin ligase complex"/>
    <property type="evidence" value="ECO:0007669"/>
    <property type="project" value="TreeGrafter"/>
</dbReference>
<evidence type="ECO:0000313" key="2">
    <source>
        <dbReference type="Proteomes" id="UP001152795"/>
    </source>
</evidence>
<dbReference type="GO" id="GO:0043161">
    <property type="term" value="P:proteasome-mediated ubiquitin-dependent protein catabolic process"/>
    <property type="evidence" value="ECO:0007669"/>
    <property type="project" value="TreeGrafter"/>
</dbReference>
<dbReference type="InterPro" id="IPR019734">
    <property type="entry name" value="TPR_rpt"/>
</dbReference>
<dbReference type="PANTHER" id="PTHR46575:SF1">
    <property type="entry name" value="AMYLOID PROTEIN-BINDING PROTEIN 2"/>
    <property type="match status" value="1"/>
</dbReference>
<dbReference type="Pfam" id="PF13374">
    <property type="entry name" value="TPR_10"/>
    <property type="match status" value="1"/>
</dbReference>
<reference evidence="1" key="1">
    <citation type="submission" date="2020-04" db="EMBL/GenBank/DDBJ databases">
        <authorList>
            <person name="Alioto T."/>
            <person name="Alioto T."/>
            <person name="Gomez Garrido J."/>
        </authorList>
    </citation>
    <scope>NUCLEOTIDE SEQUENCE</scope>
    <source>
        <strain evidence="1">A484AB</strain>
    </source>
</reference>
<dbReference type="Pfam" id="PF13424">
    <property type="entry name" value="TPR_12"/>
    <property type="match status" value="1"/>
</dbReference>
<evidence type="ECO:0000313" key="1">
    <source>
        <dbReference type="EMBL" id="CAB3979332.1"/>
    </source>
</evidence>
<sequence length="575" mass="66291">MASPCSLLNISLNSIVHNHVQLLSDVRLLPGNLQCDIYRQMYDCGHLKPLETELTCFENVTKLLRANEKRLLLYKPLQYLHDNGINVAVTLYEEYSCQVRQFMKMEDWDVCKKMIPMGISLGNLFLEMGWFYKADNMFYCILQLCKALTPTPYKMILLCHTRLLHIRTGNCQFSAAKDSYEQAVELASQLESSSCIPVSWIPISLGKCQLLFAMNHYREAYQDCLKLLTNVNSQLSVKVIIDILRISSKACVVKRKYRKAEYLITHAVELAKQHFGDQHRTYADSLVDYGFYLLNVDSVDSAVKIYQNVLDILQNLFGENNLCVAMVHEDLGYASYVQEYSSGEFENARHHAQMAIDIISRHLPEDHLLLASSKRVKALVLEEIAIDRDLEEEKLDEAQNLHLASLLLARQAFGEDNVQIAKHFGNLGRLYQSMKRYGEAEKMHQRAIEIKERLLGIEDYEVALSLGHLASLYTYDMNMFDKAEELYIRSIAIGRKLFGDGYSGLEYDYRGLIHLYKSTGNYEAMLNYSHILERWHDLRENRAASELNLTVKNHQKPTEKIIQEFFTLEVELNGL</sequence>